<evidence type="ECO:0000256" key="2">
    <source>
        <dbReference type="SAM" id="Phobius"/>
    </source>
</evidence>
<reference evidence="4" key="1">
    <citation type="submission" date="2020-10" db="EMBL/GenBank/DDBJ databases">
        <authorList>
            <person name="Han B."/>
            <person name="Lu T."/>
            <person name="Zhao Q."/>
            <person name="Huang X."/>
            <person name="Zhao Y."/>
        </authorList>
    </citation>
    <scope>NUCLEOTIDE SEQUENCE</scope>
</reference>
<feature type="region of interest" description="Disordered" evidence="1">
    <location>
        <begin position="60"/>
        <end position="79"/>
    </location>
</feature>
<gene>
    <name evidence="4" type="ORF">NCGR_LOCUS17590</name>
</gene>
<dbReference type="OrthoDB" id="71310at2759"/>
<keyword evidence="2" id="KW-0472">Membrane</keyword>
<dbReference type="Pfam" id="PF10260">
    <property type="entry name" value="SAYSvFN"/>
    <property type="match status" value="1"/>
</dbReference>
<feature type="transmembrane region" description="Helical" evidence="2">
    <location>
        <begin position="267"/>
        <end position="284"/>
    </location>
</feature>
<protein>
    <recommendedName>
        <fullName evidence="3">SAYSvFN domain-containing protein</fullName>
    </recommendedName>
</protein>
<organism evidence="4 5">
    <name type="scientific">Miscanthus lutarioriparius</name>
    <dbReference type="NCBI Taxonomy" id="422564"/>
    <lineage>
        <taxon>Eukaryota</taxon>
        <taxon>Viridiplantae</taxon>
        <taxon>Streptophyta</taxon>
        <taxon>Embryophyta</taxon>
        <taxon>Tracheophyta</taxon>
        <taxon>Spermatophyta</taxon>
        <taxon>Magnoliopsida</taxon>
        <taxon>Liliopsida</taxon>
        <taxon>Poales</taxon>
        <taxon>Poaceae</taxon>
        <taxon>PACMAD clade</taxon>
        <taxon>Panicoideae</taxon>
        <taxon>Andropogonodae</taxon>
        <taxon>Andropogoneae</taxon>
        <taxon>Saccharinae</taxon>
        <taxon>Miscanthus</taxon>
    </lineage>
</organism>
<proteinExistence type="predicted"/>
<accession>A0A811NIN0</accession>
<sequence length="322" mass="35228">MRRWGRMRRRRGRGEVGGGAAQATRAGVVFAVVAGVLALAVVAGVFAVGLAARAAAASSSKRRGAARSSSNDAAASDRWMTQATPATSTQAIAATCASPCPPAARRNACEAFSGGKATNPYFYGIGTQTRSECSMVAELRGRIARERRLAGTEEVRLRLVLRGKTLPHQEDAHVNLRDGGTLIVAVAPKPPANHLLDDDEEEEEEELKFKIPQTTTLWKRKFFMFLRDKLRLPDIILMALFSLSMKAWIIIAVWFLLAPIAQKYDVGPLYILGTGFLIILLNLGRRQQGDVSAYSIFNEDFRELPGTLNADRIDRDIRAGQF</sequence>
<comment type="caution">
    <text evidence="4">The sequence shown here is derived from an EMBL/GenBank/DDBJ whole genome shotgun (WGS) entry which is preliminary data.</text>
</comment>
<keyword evidence="2" id="KW-1133">Transmembrane helix</keyword>
<dbReference type="AlphaFoldDB" id="A0A811NIN0"/>
<evidence type="ECO:0000313" key="5">
    <source>
        <dbReference type="Proteomes" id="UP000604825"/>
    </source>
</evidence>
<dbReference type="InterPro" id="IPR039159">
    <property type="entry name" value="SAYSD1"/>
</dbReference>
<feature type="domain" description="SAYSvFN" evidence="3">
    <location>
        <begin position="251"/>
        <end position="317"/>
    </location>
</feature>
<evidence type="ECO:0000313" key="4">
    <source>
        <dbReference type="EMBL" id="CAD6225578.1"/>
    </source>
</evidence>
<feature type="compositionally biased region" description="Low complexity" evidence="1">
    <location>
        <begin position="66"/>
        <end position="78"/>
    </location>
</feature>
<feature type="transmembrane region" description="Helical" evidence="2">
    <location>
        <begin position="235"/>
        <end position="261"/>
    </location>
</feature>
<dbReference type="PANTHER" id="PTHR13527">
    <property type="entry name" value="SAYSVFN DOMAIN-CONTAINING PROTEIN 1"/>
    <property type="match status" value="1"/>
</dbReference>
<keyword evidence="2" id="KW-0812">Transmembrane</keyword>
<keyword evidence="5" id="KW-1185">Reference proteome</keyword>
<dbReference type="EMBL" id="CAJGYO010000004">
    <property type="protein sequence ID" value="CAD6225578.1"/>
    <property type="molecule type" value="Genomic_DNA"/>
</dbReference>
<dbReference type="Proteomes" id="UP000604825">
    <property type="component" value="Unassembled WGS sequence"/>
</dbReference>
<name>A0A811NIN0_9POAL</name>
<evidence type="ECO:0000259" key="3">
    <source>
        <dbReference type="Pfam" id="PF10260"/>
    </source>
</evidence>
<feature type="transmembrane region" description="Helical" evidence="2">
    <location>
        <begin position="28"/>
        <end position="52"/>
    </location>
</feature>
<dbReference type="PANTHER" id="PTHR13527:SF0">
    <property type="entry name" value="SAYSVFN DOMAIN-CONTAINING PROTEIN 1"/>
    <property type="match status" value="1"/>
</dbReference>
<evidence type="ECO:0000256" key="1">
    <source>
        <dbReference type="SAM" id="MobiDB-lite"/>
    </source>
</evidence>
<dbReference type="InterPro" id="IPR019387">
    <property type="entry name" value="SAYSvFN_dom"/>
</dbReference>